<evidence type="ECO:0000256" key="3">
    <source>
        <dbReference type="ARBA" id="ARBA00022786"/>
    </source>
</evidence>
<dbReference type="GO" id="GO:0061630">
    <property type="term" value="F:ubiquitin protein ligase activity"/>
    <property type="evidence" value="ECO:0007669"/>
    <property type="project" value="UniProtKB-EC"/>
</dbReference>
<dbReference type="SUPFAM" id="SSF52402">
    <property type="entry name" value="Adenine nucleotide alpha hydrolases-like"/>
    <property type="match status" value="1"/>
</dbReference>
<dbReference type="EC" id="2.3.2.27" evidence="2"/>
<evidence type="ECO:0000313" key="9">
    <source>
        <dbReference type="Proteomes" id="UP000289738"/>
    </source>
</evidence>
<dbReference type="Gene3D" id="1.10.510.10">
    <property type="entry name" value="Transferase(Phosphotransferase) domain 1"/>
    <property type="match status" value="1"/>
</dbReference>
<feature type="domain" description="Protein kinase" evidence="7">
    <location>
        <begin position="435"/>
        <end position="702"/>
    </location>
</feature>
<evidence type="ECO:0000256" key="5">
    <source>
        <dbReference type="SAM" id="Coils"/>
    </source>
</evidence>
<dbReference type="AlphaFoldDB" id="A0A444XX84"/>
<proteinExistence type="predicted"/>
<accession>A0A444XX84</accession>
<feature type="coiled-coil region" evidence="5">
    <location>
        <begin position="702"/>
        <end position="748"/>
    </location>
</feature>
<dbReference type="InterPro" id="IPR000719">
    <property type="entry name" value="Prot_kinase_dom"/>
</dbReference>
<evidence type="ECO:0000313" key="8">
    <source>
        <dbReference type="EMBL" id="RYQ94054.1"/>
    </source>
</evidence>
<dbReference type="EMBL" id="SDMP01000019">
    <property type="protein sequence ID" value="RYQ94054.1"/>
    <property type="molecule type" value="Genomic_DNA"/>
</dbReference>
<dbReference type="PROSITE" id="PS00107">
    <property type="entry name" value="PROTEIN_KINASE_ATP"/>
    <property type="match status" value="1"/>
</dbReference>
<keyword evidence="5" id="KW-0175">Coiled coil</keyword>
<dbReference type="Gene3D" id="3.30.200.20">
    <property type="entry name" value="Phosphorylase Kinase, domain 1"/>
    <property type="match status" value="1"/>
</dbReference>
<dbReference type="InterPro" id="IPR014729">
    <property type="entry name" value="Rossmann-like_a/b/a_fold"/>
</dbReference>
<keyword evidence="4" id="KW-0067">ATP-binding</keyword>
<dbReference type="SUPFAM" id="SSF56112">
    <property type="entry name" value="Protein kinase-like (PK-like)"/>
    <property type="match status" value="1"/>
</dbReference>
<dbReference type="PANTHER" id="PTHR45647:SF22">
    <property type="entry name" value="U-BOX DOMAIN-CONTAINING PROTEIN 32"/>
    <property type="match status" value="1"/>
</dbReference>
<keyword evidence="9" id="KW-1185">Reference proteome</keyword>
<dbReference type="Proteomes" id="UP000289738">
    <property type="component" value="Chromosome B09"/>
</dbReference>
<comment type="caution">
    <text evidence="8">The sequence shown here is derived from an EMBL/GenBank/DDBJ whole genome shotgun (WGS) entry which is preliminary data.</text>
</comment>
<dbReference type="InterPro" id="IPR011009">
    <property type="entry name" value="Kinase-like_dom_sf"/>
</dbReference>
<dbReference type="GO" id="GO:0004672">
    <property type="term" value="F:protein kinase activity"/>
    <property type="evidence" value="ECO:0007669"/>
    <property type="project" value="InterPro"/>
</dbReference>
<dbReference type="InterPro" id="IPR051348">
    <property type="entry name" value="U-box_ubiquitin_ligases"/>
</dbReference>
<comment type="catalytic activity">
    <reaction evidence="1">
        <text>S-ubiquitinyl-[E2 ubiquitin-conjugating enzyme]-L-cysteine + [acceptor protein]-L-lysine = [E2 ubiquitin-conjugating enzyme]-L-cysteine + N(6)-ubiquitinyl-[acceptor protein]-L-lysine.</text>
        <dbReference type="EC" id="2.3.2.27"/>
    </reaction>
</comment>
<dbReference type="InterPro" id="IPR001245">
    <property type="entry name" value="Ser-Thr/Tyr_kinase_cat_dom"/>
</dbReference>
<keyword evidence="4" id="KW-0547">Nucleotide-binding</keyword>
<evidence type="ECO:0000259" key="7">
    <source>
        <dbReference type="PROSITE" id="PS50011"/>
    </source>
</evidence>
<sequence>MGSIQLAEAEEQDTHTVFVAVGNNIHKTQQLLHWASHNFPSKSICLLHVHHPHPIDSSPDRNPYRDETRSLSFSDNESKKIHELLDQYVATLVQTGVRAHKLLIEMDNIEKGIMEAIAQHNIRLLVIGAAADRYNLGKLAEQESTKIIPVHKQAVPSCNIWFICNGNIKCTRVDSKRTPEIETAPPLLVCNSNAEAEQSQKFEYESIPNGLEHLDSDDVEEIETVSSHSSLRSKWSSISVADSSKLSGLLFCEEEVDGEIEDKSEINGRLEESTRDSKSMRRKEFEEALKQRKVKESSLEDEALEMESLCAKEKNKRREVEEQLAREKEELQKTKNQQDEIMYELQTVQEQNSALENQLSERQETAKELEEKILSAVDLLISFKEKRDRLQIECANAVRQVRVLREFGKSHTSFSYAVEFPVFSFMEINQATNDFDPSWKIGEGRYGSVYKGVLRNMHVAIKMLPSYGCHSQLEFERQVAVLSRVRHRNLLTLIGTCAESRSLVYEYLNNGSLEGHLARKEKSPLPWQIRISVAADICSALIFLHSSEPSIIHGNLKASKVLLDANFVAKLADIGIHGLVEKNVDSAHTTIHNKPNESLAYVDPEYLATGKFTPESDVYSFGILLLQLLTGRPLLGLVRDVKCALEKDNLEAVLDFSAVIIQEKDSKKNRDLLGAYWDKLSIEEAKEVVSFKNVMLEVKAWLADKEAEALKCQKQLVEEEEAAQKRQAEILERKRQKKLRQKEQKGRELLEDDIEIKRNINSTGEAVLSAETSLDTCVFEAHNSDTFADHASSPHASACHFPDIYEGAERDSGQSVGSLVASHGDDIVENPTKQCTVQEKPVKPDSSQSSNNPLTVKFWRPIDKHGTKDPFPLQNGRAGAEADTYEKQDQTLSGWKEAISSNHVKLVVSPDSEPLECQEIRTVLTTCRSIS</sequence>
<dbReference type="Gene3D" id="3.40.50.620">
    <property type="entry name" value="HUPs"/>
    <property type="match status" value="1"/>
</dbReference>
<dbReference type="Pfam" id="PF07714">
    <property type="entry name" value="PK_Tyr_Ser-Thr"/>
    <property type="match status" value="1"/>
</dbReference>
<dbReference type="CDD" id="cd01989">
    <property type="entry name" value="USP_STK_Ubox_N"/>
    <property type="match status" value="1"/>
</dbReference>
<reference evidence="8 9" key="1">
    <citation type="submission" date="2019-01" db="EMBL/GenBank/DDBJ databases">
        <title>Sequencing of cultivated peanut Arachis hypogaea provides insights into genome evolution and oil improvement.</title>
        <authorList>
            <person name="Chen X."/>
        </authorList>
    </citation>
    <scope>NUCLEOTIDE SEQUENCE [LARGE SCALE GENOMIC DNA]</scope>
    <source>
        <strain evidence="9">cv. Fuhuasheng</strain>
        <tissue evidence="8">Leaves</tissue>
    </source>
</reference>
<organism evidence="8 9">
    <name type="scientific">Arachis hypogaea</name>
    <name type="common">Peanut</name>
    <dbReference type="NCBI Taxonomy" id="3818"/>
    <lineage>
        <taxon>Eukaryota</taxon>
        <taxon>Viridiplantae</taxon>
        <taxon>Streptophyta</taxon>
        <taxon>Embryophyta</taxon>
        <taxon>Tracheophyta</taxon>
        <taxon>Spermatophyta</taxon>
        <taxon>Magnoliopsida</taxon>
        <taxon>eudicotyledons</taxon>
        <taxon>Gunneridae</taxon>
        <taxon>Pentapetalae</taxon>
        <taxon>rosids</taxon>
        <taxon>fabids</taxon>
        <taxon>Fabales</taxon>
        <taxon>Fabaceae</taxon>
        <taxon>Papilionoideae</taxon>
        <taxon>50 kb inversion clade</taxon>
        <taxon>dalbergioids sensu lato</taxon>
        <taxon>Dalbergieae</taxon>
        <taxon>Pterocarpus clade</taxon>
        <taxon>Arachis</taxon>
    </lineage>
</organism>
<dbReference type="InterPro" id="IPR017441">
    <property type="entry name" value="Protein_kinase_ATP_BS"/>
</dbReference>
<gene>
    <name evidence="8" type="ORF">Ahy_B09g100255</name>
</gene>
<protein>
    <recommendedName>
        <fullName evidence="2">RING-type E3 ubiquitin transferase</fullName>
        <ecNumber evidence="2">2.3.2.27</ecNumber>
    </recommendedName>
</protein>
<feature type="compositionally biased region" description="Polar residues" evidence="6">
    <location>
        <begin position="845"/>
        <end position="854"/>
    </location>
</feature>
<dbReference type="PROSITE" id="PS50011">
    <property type="entry name" value="PROTEIN_KINASE_DOM"/>
    <property type="match status" value="1"/>
</dbReference>
<dbReference type="STRING" id="3818.A0A444XX84"/>
<keyword evidence="3" id="KW-0833">Ubl conjugation pathway</keyword>
<evidence type="ECO:0000256" key="4">
    <source>
        <dbReference type="PROSITE-ProRule" id="PRU10141"/>
    </source>
</evidence>
<evidence type="ECO:0000256" key="6">
    <source>
        <dbReference type="SAM" id="MobiDB-lite"/>
    </source>
</evidence>
<dbReference type="PANTHER" id="PTHR45647">
    <property type="entry name" value="OS02G0152300 PROTEIN"/>
    <property type="match status" value="1"/>
</dbReference>
<feature type="binding site" evidence="4">
    <location>
        <position position="462"/>
    </location>
    <ligand>
        <name>ATP</name>
        <dbReference type="ChEBI" id="CHEBI:30616"/>
    </ligand>
</feature>
<dbReference type="GO" id="GO:0005524">
    <property type="term" value="F:ATP binding"/>
    <property type="evidence" value="ECO:0007669"/>
    <property type="project" value="UniProtKB-UniRule"/>
</dbReference>
<evidence type="ECO:0000256" key="1">
    <source>
        <dbReference type="ARBA" id="ARBA00000900"/>
    </source>
</evidence>
<evidence type="ECO:0000256" key="2">
    <source>
        <dbReference type="ARBA" id="ARBA00012483"/>
    </source>
</evidence>
<name>A0A444XX84_ARAHY</name>
<feature type="region of interest" description="Disordered" evidence="6">
    <location>
        <begin position="835"/>
        <end position="854"/>
    </location>
</feature>
<feature type="region of interest" description="Disordered" evidence="6">
    <location>
        <begin position="262"/>
        <end position="283"/>
    </location>
</feature>